<evidence type="ECO:0000313" key="2">
    <source>
        <dbReference type="EMBL" id="CAG9981187.1"/>
    </source>
</evidence>
<dbReference type="InterPro" id="IPR050426">
    <property type="entry name" value="Glycosyltransferase_28"/>
</dbReference>
<dbReference type="OrthoDB" id="407298at2759"/>
<dbReference type="InterPro" id="IPR010610">
    <property type="entry name" value="EryCIII-like_C"/>
</dbReference>
<evidence type="ECO:0000259" key="1">
    <source>
        <dbReference type="Pfam" id="PF06722"/>
    </source>
</evidence>
<feature type="domain" description="Erythromycin biosynthesis protein CIII-like C-terminal" evidence="1">
    <location>
        <begin position="395"/>
        <end position="514"/>
    </location>
</feature>
<reference evidence="2 3" key="2">
    <citation type="submission" date="2021-10" db="EMBL/GenBank/DDBJ databases">
        <authorList>
            <person name="Piombo E."/>
        </authorList>
    </citation>
    <scope>NUCLEOTIDE SEQUENCE [LARGE SCALE GENOMIC DNA]</scope>
</reference>
<protein>
    <recommendedName>
        <fullName evidence="1">Erythromycin biosynthesis protein CIII-like C-terminal domain-containing protein</fullName>
    </recommendedName>
</protein>
<dbReference type="GO" id="GO:0016757">
    <property type="term" value="F:glycosyltransferase activity"/>
    <property type="evidence" value="ECO:0007669"/>
    <property type="project" value="UniProtKB-ARBA"/>
</dbReference>
<name>A0A9N9U8C6_9HYPO</name>
<evidence type="ECO:0000313" key="3">
    <source>
        <dbReference type="Proteomes" id="UP000754883"/>
    </source>
</evidence>
<comment type="caution">
    <text evidence="2">The sequence shown here is derived from an EMBL/GenBank/DDBJ whole genome shotgun (WGS) entry which is preliminary data.</text>
</comment>
<dbReference type="SUPFAM" id="SSF53756">
    <property type="entry name" value="UDP-Glycosyltransferase/glycogen phosphorylase"/>
    <property type="match status" value="1"/>
</dbReference>
<dbReference type="Gene3D" id="3.40.50.2000">
    <property type="entry name" value="Glycogen Phosphorylase B"/>
    <property type="match status" value="1"/>
</dbReference>
<dbReference type="EMBL" id="CABFNO020001323">
    <property type="protein sequence ID" value="CAG9981187.1"/>
    <property type="molecule type" value="Genomic_DNA"/>
</dbReference>
<dbReference type="Proteomes" id="UP000754883">
    <property type="component" value="Unassembled WGS sequence"/>
</dbReference>
<dbReference type="PANTHER" id="PTHR48050:SF13">
    <property type="entry name" value="STEROL 3-BETA-GLUCOSYLTRANSFERASE UGT80A2"/>
    <property type="match status" value="1"/>
</dbReference>
<reference evidence="3" key="1">
    <citation type="submission" date="2019-06" db="EMBL/GenBank/DDBJ databases">
        <authorList>
            <person name="Broberg M."/>
        </authorList>
    </citation>
    <scope>NUCLEOTIDE SEQUENCE [LARGE SCALE GENOMIC DNA]</scope>
</reference>
<gene>
    <name evidence="2" type="ORF">CBYS24578_00008180</name>
</gene>
<proteinExistence type="predicted"/>
<sequence>MFARILIAGAVLIASLAYFLSGGTDLPQRPPYIQGKNKTVLFLANEHHGFSNAHMATAYALLEQFPDLDVHFASFPKLRSTIERISSSARAKTPAARDITFHSLKGISFADSAERESAARYPGWESQDVMMGPPGLAGIQKMTRDFQWLISPWTVEEHLALYEEIGRVIDEVDPAVIVNEVFMRPAFDATRDKNRQHAVITPNTVLDNFVGDQPHGSSLWKFPAQSSGIEFPVPLRRIPENIYLNIRMISSILYTPGISAKKAALREKGLKEPINFLDLHRPDVPWITMDTEGAAIPVDFIPTNVTRAGPILIDNAPVSEQDPELAQWLKQAPTILFSPGSYFRVEEERAWVIATALADVLAKTQVQIIWKIKKRGEYSDDFLKPLQPYIDEGRVRVTNWLTADLYSILQTGDIIASVHHGGSNCYHEAIAAGVAQVVLPMWYDTYNFASLTEMAGVGVWGCKKTSPEWTVEDLSASMLKVIGNDDTGIRIRETAKQLGDKVRSREKGRDIAAREVAKLAYIR</sequence>
<keyword evidence="3" id="KW-1185">Reference proteome</keyword>
<dbReference type="PANTHER" id="PTHR48050">
    <property type="entry name" value="STEROL 3-BETA-GLUCOSYLTRANSFERASE"/>
    <property type="match status" value="1"/>
</dbReference>
<accession>A0A9N9U8C6</accession>
<organism evidence="2 3">
    <name type="scientific">Clonostachys byssicola</name>
    <dbReference type="NCBI Taxonomy" id="160290"/>
    <lineage>
        <taxon>Eukaryota</taxon>
        <taxon>Fungi</taxon>
        <taxon>Dikarya</taxon>
        <taxon>Ascomycota</taxon>
        <taxon>Pezizomycotina</taxon>
        <taxon>Sordariomycetes</taxon>
        <taxon>Hypocreomycetidae</taxon>
        <taxon>Hypocreales</taxon>
        <taxon>Bionectriaceae</taxon>
        <taxon>Clonostachys</taxon>
    </lineage>
</organism>
<dbReference type="AlphaFoldDB" id="A0A9N9U8C6"/>
<dbReference type="Pfam" id="PF06722">
    <property type="entry name" value="EryCIII-like_C"/>
    <property type="match status" value="1"/>
</dbReference>